<comment type="caution">
    <text evidence="1">The sequence shown here is derived from an EMBL/GenBank/DDBJ whole genome shotgun (WGS) entry which is preliminary data.</text>
</comment>
<dbReference type="InterPro" id="IPR038058">
    <property type="entry name" value="PhnH-like_sp"/>
</dbReference>
<dbReference type="EMBL" id="JTHE02000003">
    <property type="protein sequence ID" value="NEV68372.1"/>
    <property type="molecule type" value="Genomic_DNA"/>
</dbReference>
<accession>A0A0C1UR29</accession>
<reference evidence="1" key="3">
    <citation type="submission" date="2020-02" db="EMBL/GenBank/DDBJ databases">
        <authorList>
            <person name="Sarangi A.N."/>
            <person name="Ghosh S."/>
            <person name="Mukherjee M."/>
            <person name="Tripathy S."/>
        </authorList>
    </citation>
    <scope>NUCLEOTIDE SEQUENCE</scope>
    <source>
        <strain evidence="1">BDU141951</strain>
    </source>
</reference>
<reference evidence="1" key="2">
    <citation type="journal article" date="2015" name="Genome Announc.">
        <title>Draft Genome Sequence of Filamentous Marine Cyanobacterium Lyngbya confervoides Strain BDU141951.</title>
        <authorList>
            <person name="Chandrababunaidu M.M."/>
            <person name="Sen D."/>
            <person name="Tripathy S."/>
        </authorList>
    </citation>
    <scope>NUCLEOTIDE SEQUENCE</scope>
    <source>
        <strain evidence="1">BDU141951</strain>
    </source>
</reference>
<dbReference type="Gene3D" id="3.40.50.11310">
    <property type="entry name" value="Bacterial phosphonate metabolism protein PhnH"/>
    <property type="match status" value="1"/>
</dbReference>
<dbReference type="InterPro" id="IPR008772">
    <property type="entry name" value="Phosphonate_metab_PhnH"/>
</dbReference>
<dbReference type="PIRSF" id="PIRSF020680">
    <property type="entry name" value="PhnH"/>
    <property type="match status" value="1"/>
</dbReference>
<gene>
    <name evidence="1" type="primary">phnH</name>
    <name evidence="1" type="ORF">QQ91_014755</name>
</gene>
<proteinExistence type="predicted"/>
<dbReference type="AlphaFoldDB" id="A0A0C1UR29"/>
<organism evidence="1">
    <name type="scientific">Lyngbya confervoides BDU141951</name>
    <dbReference type="NCBI Taxonomy" id="1574623"/>
    <lineage>
        <taxon>Bacteria</taxon>
        <taxon>Bacillati</taxon>
        <taxon>Cyanobacteriota</taxon>
        <taxon>Cyanophyceae</taxon>
        <taxon>Oscillatoriophycideae</taxon>
        <taxon>Oscillatoriales</taxon>
        <taxon>Microcoleaceae</taxon>
        <taxon>Lyngbya</taxon>
    </lineage>
</organism>
<dbReference type="GO" id="GO:0019634">
    <property type="term" value="P:organic phosphonate metabolic process"/>
    <property type="evidence" value="ECO:0007669"/>
    <property type="project" value="InterPro"/>
</dbReference>
<dbReference type="Pfam" id="PF05845">
    <property type="entry name" value="PhnH"/>
    <property type="match status" value="1"/>
</dbReference>
<dbReference type="SUPFAM" id="SSF159709">
    <property type="entry name" value="PhnH-like"/>
    <property type="match status" value="1"/>
</dbReference>
<evidence type="ECO:0000313" key="1">
    <source>
        <dbReference type="EMBL" id="NEV68372.1"/>
    </source>
</evidence>
<protein>
    <submittedName>
        <fullName evidence="1">Phosphonate C-P lyase system protein PhnH</fullName>
    </submittedName>
</protein>
<reference evidence="1" key="1">
    <citation type="submission" date="2014-11" db="EMBL/GenBank/DDBJ databases">
        <authorList>
            <person name="Malar M.C."/>
            <person name="Sen D."/>
            <person name="Tripathy S."/>
        </authorList>
    </citation>
    <scope>NUCLEOTIDE SEQUENCE</scope>
    <source>
        <strain evidence="1">BDU141951</strain>
    </source>
</reference>
<sequence>MTTATVQLPGFTDPVHEAQQTFRALLDALARPGLPQAMVAVTAPAGLTPECAAACLTLLDLETTVWLQSGLSEAARAWLLFHTGCRFTEQPQAADFAIIHDAANLPPLDAFGWGTAEYPEASTSLLIQLPALTGPTTVTLQGPGIREAIALQTPLGQPFWQQWQVMTASYPLGLDVWCLADHQVIGLPRTARVTDSQENL</sequence>
<dbReference type="GO" id="GO:0016829">
    <property type="term" value="F:lyase activity"/>
    <property type="evidence" value="ECO:0007669"/>
    <property type="project" value="UniProtKB-KW"/>
</dbReference>
<keyword evidence="1" id="KW-0456">Lyase</keyword>
<dbReference type="NCBIfam" id="TIGR03292">
    <property type="entry name" value="PhnH_redo"/>
    <property type="match status" value="1"/>
</dbReference>
<name>A0A0C1UR29_9CYAN</name>